<keyword evidence="4" id="KW-0808">Transferase</keyword>
<dbReference type="PRINTS" id="PR00344">
    <property type="entry name" value="BCTRLSENSOR"/>
</dbReference>
<evidence type="ECO:0000313" key="10">
    <source>
        <dbReference type="EMBL" id="PXW74423.1"/>
    </source>
</evidence>
<dbReference type="CDD" id="cd00082">
    <property type="entry name" value="HisKA"/>
    <property type="match status" value="1"/>
</dbReference>
<feature type="compositionally biased region" description="Low complexity" evidence="8">
    <location>
        <begin position="411"/>
        <end position="432"/>
    </location>
</feature>
<dbReference type="InterPro" id="IPR003661">
    <property type="entry name" value="HisK_dim/P_dom"/>
</dbReference>
<evidence type="ECO:0000256" key="5">
    <source>
        <dbReference type="ARBA" id="ARBA00022777"/>
    </source>
</evidence>
<evidence type="ECO:0000259" key="9">
    <source>
        <dbReference type="PROSITE" id="PS50109"/>
    </source>
</evidence>
<dbReference type="EC" id="2.7.13.3" evidence="2"/>
<feature type="region of interest" description="Disordered" evidence="8">
    <location>
        <begin position="410"/>
        <end position="432"/>
    </location>
</feature>
<reference evidence="10 11" key="1">
    <citation type="submission" date="2018-05" db="EMBL/GenBank/DDBJ databases">
        <title>Genomic Encyclopedia of Type Strains, Phase IV (KMG-IV): sequencing the most valuable type-strain genomes for metagenomic binning, comparative biology and taxonomic classification.</title>
        <authorList>
            <person name="Goeker M."/>
        </authorList>
    </citation>
    <scope>NUCLEOTIDE SEQUENCE [LARGE SCALE GENOMIC DNA]</scope>
    <source>
        <strain evidence="10 11">DSM 3183</strain>
    </source>
</reference>
<dbReference type="InterPro" id="IPR000014">
    <property type="entry name" value="PAS"/>
</dbReference>
<dbReference type="Gene3D" id="3.30.565.10">
    <property type="entry name" value="Histidine kinase-like ATPase, C-terminal domain"/>
    <property type="match status" value="1"/>
</dbReference>
<dbReference type="GO" id="GO:0005886">
    <property type="term" value="C:plasma membrane"/>
    <property type="evidence" value="ECO:0007669"/>
    <property type="project" value="TreeGrafter"/>
</dbReference>
<dbReference type="InterPro" id="IPR005467">
    <property type="entry name" value="His_kinase_dom"/>
</dbReference>
<dbReference type="GO" id="GO:0000155">
    <property type="term" value="F:phosphorelay sensor kinase activity"/>
    <property type="evidence" value="ECO:0007669"/>
    <property type="project" value="InterPro"/>
</dbReference>
<dbReference type="Pfam" id="PF00512">
    <property type="entry name" value="HisKA"/>
    <property type="match status" value="1"/>
</dbReference>
<name>A0A2V3UYF7_9SPHN</name>
<dbReference type="PANTHER" id="PTHR45453:SF1">
    <property type="entry name" value="PHOSPHATE REGULON SENSOR PROTEIN PHOR"/>
    <property type="match status" value="1"/>
</dbReference>
<proteinExistence type="predicted"/>
<dbReference type="OrthoDB" id="9797304at2"/>
<dbReference type="InterPro" id="IPR036097">
    <property type="entry name" value="HisK_dim/P_sf"/>
</dbReference>
<dbReference type="InterPro" id="IPR003594">
    <property type="entry name" value="HATPase_dom"/>
</dbReference>
<evidence type="ECO:0000256" key="4">
    <source>
        <dbReference type="ARBA" id="ARBA00022679"/>
    </source>
</evidence>
<dbReference type="InterPro" id="IPR050351">
    <property type="entry name" value="BphY/WalK/GraS-like"/>
</dbReference>
<dbReference type="SUPFAM" id="SSF47384">
    <property type="entry name" value="Homodimeric domain of signal transducing histidine kinase"/>
    <property type="match status" value="1"/>
</dbReference>
<evidence type="ECO:0000256" key="7">
    <source>
        <dbReference type="ARBA" id="ARBA00023136"/>
    </source>
</evidence>
<evidence type="ECO:0000313" key="11">
    <source>
        <dbReference type="Proteomes" id="UP000248014"/>
    </source>
</evidence>
<keyword evidence="7" id="KW-0472">Membrane</keyword>
<dbReference type="Pfam" id="PF13188">
    <property type="entry name" value="PAS_8"/>
    <property type="match status" value="1"/>
</dbReference>
<dbReference type="SMART" id="SM00388">
    <property type="entry name" value="HisKA"/>
    <property type="match status" value="1"/>
</dbReference>
<dbReference type="InterPro" id="IPR036890">
    <property type="entry name" value="HATPase_C_sf"/>
</dbReference>
<dbReference type="PROSITE" id="PS50109">
    <property type="entry name" value="HIS_KIN"/>
    <property type="match status" value="1"/>
</dbReference>
<dbReference type="GO" id="GO:0004721">
    <property type="term" value="F:phosphoprotein phosphatase activity"/>
    <property type="evidence" value="ECO:0007669"/>
    <property type="project" value="TreeGrafter"/>
</dbReference>
<dbReference type="GO" id="GO:0016036">
    <property type="term" value="P:cellular response to phosphate starvation"/>
    <property type="evidence" value="ECO:0007669"/>
    <property type="project" value="TreeGrafter"/>
</dbReference>
<dbReference type="FunFam" id="3.30.565.10:FF:000006">
    <property type="entry name" value="Sensor histidine kinase WalK"/>
    <property type="match status" value="1"/>
</dbReference>
<sequence>MGQASGSGLNGGRFLLATAVLGAGVAISQFGTNGIEQAMICFAAGIVAIVIMADLSSPAKHNPQAAAPIREPEIKPISQHRDFTSFIDGLADPVLVLTGTNVRRANSAARKLLGEYCVGEDIRLVIRHPAAADLLADPATAHEGPIQLVGIGSRDQRWEMLVRDMPGGERILHLWDRSGVYAVERMRTDFVANASHELRTPLASIKGFIETLEDKEAGDDPEIRARFLNVMFREANRMQKLIDDLISLSRIEAEKFRVPDTPVDLPELMREVQSVLRQSQPERGADIVVDIGPDLPPLRGDRAQLSQLLHNLVSNSMKYGQAGTPVTMRLRTSRNGALLRLSVSDCGEGIAPEHLPRLTERFYRVDSSRSRAIGGTGLGLSIVKHIVERHRGRLEIDSEVHKGTTITITLPADPRGPQGDAAAPAGEPALPA</sequence>
<dbReference type="AlphaFoldDB" id="A0A2V3UYF7"/>
<keyword evidence="3" id="KW-0597">Phosphoprotein</keyword>
<evidence type="ECO:0000256" key="1">
    <source>
        <dbReference type="ARBA" id="ARBA00000085"/>
    </source>
</evidence>
<feature type="domain" description="Histidine kinase" evidence="9">
    <location>
        <begin position="193"/>
        <end position="414"/>
    </location>
</feature>
<evidence type="ECO:0000256" key="3">
    <source>
        <dbReference type="ARBA" id="ARBA00022553"/>
    </source>
</evidence>
<organism evidence="10 11">
    <name type="scientific">Blastomonas natatoria</name>
    <dbReference type="NCBI Taxonomy" id="34015"/>
    <lineage>
        <taxon>Bacteria</taxon>
        <taxon>Pseudomonadati</taxon>
        <taxon>Pseudomonadota</taxon>
        <taxon>Alphaproteobacteria</taxon>
        <taxon>Sphingomonadales</taxon>
        <taxon>Sphingomonadaceae</taxon>
        <taxon>Blastomonas</taxon>
    </lineage>
</organism>
<dbReference type="SMART" id="SM00387">
    <property type="entry name" value="HATPase_c"/>
    <property type="match status" value="1"/>
</dbReference>
<dbReference type="PANTHER" id="PTHR45453">
    <property type="entry name" value="PHOSPHATE REGULON SENSOR PROTEIN PHOR"/>
    <property type="match status" value="1"/>
</dbReference>
<dbReference type="Proteomes" id="UP000248014">
    <property type="component" value="Unassembled WGS sequence"/>
</dbReference>
<accession>A0A2V3UYF7</accession>
<keyword evidence="6" id="KW-0902">Two-component regulatory system</keyword>
<keyword evidence="11" id="KW-1185">Reference proteome</keyword>
<dbReference type="RefSeq" id="WP_110299113.1">
    <property type="nucleotide sequence ID" value="NZ_QJJM01000008.1"/>
</dbReference>
<comment type="catalytic activity">
    <reaction evidence="1">
        <text>ATP + protein L-histidine = ADP + protein N-phospho-L-histidine.</text>
        <dbReference type="EC" id="2.7.13.3"/>
    </reaction>
</comment>
<dbReference type="Pfam" id="PF02518">
    <property type="entry name" value="HATPase_c"/>
    <property type="match status" value="1"/>
</dbReference>
<evidence type="ECO:0000256" key="6">
    <source>
        <dbReference type="ARBA" id="ARBA00023012"/>
    </source>
</evidence>
<dbReference type="InterPro" id="IPR004358">
    <property type="entry name" value="Sig_transdc_His_kin-like_C"/>
</dbReference>
<evidence type="ECO:0000256" key="2">
    <source>
        <dbReference type="ARBA" id="ARBA00012438"/>
    </source>
</evidence>
<protein>
    <recommendedName>
        <fullName evidence="2">histidine kinase</fullName>
        <ecNumber evidence="2">2.7.13.3</ecNumber>
    </recommendedName>
</protein>
<keyword evidence="5 10" id="KW-0418">Kinase</keyword>
<gene>
    <name evidence="10" type="ORF">C7451_10884</name>
</gene>
<dbReference type="Gene3D" id="1.10.287.130">
    <property type="match status" value="1"/>
</dbReference>
<dbReference type="SUPFAM" id="SSF55874">
    <property type="entry name" value="ATPase domain of HSP90 chaperone/DNA topoisomerase II/histidine kinase"/>
    <property type="match status" value="1"/>
</dbReference>
<dbReference type="FunFam" id="1.10.287.130:FF:000001">
    <property type="entry name" value="Two-component sensor histidine kinase"/>
    <property type="match status" value="1"/>
</dbReference>
<evidence type="ECO:0000256" key="8">
    <source>
        <dbReference type="SAM" id="MobiDB-lite"/>
    </source>
</evidence>
<comment type="caution">
    <text evidence="10">The sequence shown here is derived from an EMBL/GenBank/DDBJ whole genome shotgun (WGS) entry which is preliminary data.</text>
</comment>
<dbReference type="EMBL" id="QJJM01000008">
    <property type="protein sequence ID" value="PXW74423.1"/>
    <property type="molecule type" value="Genomic_DNA"/>
</dbReference>